<dbReference type="InterPro" id="IPR019236">
    <property type="entry name" value="APP1_cat"/>
</dbReference>
<dbReference type="PANTHER" id="PTHR28208">
    <property type="entry name" value="PHOSPHATIDATE PHOSPHATASE APP1"/>
    <property type="match status" value="1"/>
</dbReference>
<feature type="domain" description="Phosphatidate phosphatase APP1 catalytic" evidence="1">
    <location>
        <begin position="126"/>
        <end position="289"/>
    </location>
</feature>
<name>A0A840TK19_9BACT</name>
<proteinExistence type="predicted"/>
<reference evidence="2 3" key="1">
    <citation type="submission" date="2020-08" db="EMBL/GenBank/DDBJ databases">
        <title>Genomic Encyclopedia of Type Strains, Phase IV (KMG-IV): sequencing the most valuable type-strain genomes for metagenomic binning, comparative biology and taxonomic classification.</title>
        <authorList>
            <person name="Goeker M."/>
        </authorList>
    </citation>
    <scope>NUCLEOTIDE SEQUENCE [LARGE SCALE GENOMIC DNA]</scope>
    <source>
        <strain evidence="2 3">DSM 105074</strain>
    </source>
</reference>
<evidence type="ECO:0000313" key="3">
    <source>
        <dbReference type="Proteomes" id="UP000557307"/>
    </source>
</evidence>
<dbReference type="EMBL" id="JACHGF010000002">
    <property type="protein sequence ID" value="MBB5283764.1"/>
    <property type="molecule type" value="Genomic_DNA"/>
</dbReference>
<dbReference type="Pfam" id="PF09949">
    <property type="entry name" value="APP1_cat"/>
    <property type="match status" value="1"/>
</dbReference>
<dbReference type="AlphaFoldDB" id="A0A840TK19"/>
<sequence length="349" mass="40203">MNHSVELKLYRSYANNQELVVQGHAFRKYPSADDLYERRGYRHIRSILRLFTIKTISNARIVFRFGDLEVATRTLSDGYFRITLALSTPLKSGWHTYTVTLDDEALGYPPLTRQGELLVPYEGAYSIISDIDDTFLISYSRHLLKKLYVLLAKNVEAREPFDDVVKHYQLLSLAGRTDRPATNESPANTFFFVSSSEWNLYDYILRFTKANGLPKAVLKLKKIKNSLGDFLMTGGGTHEHKERNIQHIIEFYPQLQFILLGDDSQRDPYIYENICKYFPRNIRAVYIRQTPKQKKSAVESVLANIAAMGVETCYFKHSREAIVHSVRAGIISEEDLQNFGKEKALEIPE</sequence>
<organism evidence="2 3">
    <name type="scientific">Rhabdobacter roseus</name>
    <dbReference type="NCBI Taxonomy" id="1655419"/>
    <lineage>
        <taxon>Bacteria</taxon>
        <taxon>Pseudomonadati</taxon>
        <taxon>Bacteroidota</taxon>
        <taxon>Cytophagia</taxon>
        <taxon>Cytophagales</taxon>
        <taxon>Cytophagaceae</taxon>
        <taxon>Rhabdobacter</taxon>
    </lineage>
</organism>
<dbReference type="InterPro" id="IPR052935">
    <property type="entry name" value="Mg2+_PAP"/>
</dbReference>
<accession>A0A840TK19</accession>
<dbReference type="RefSeq" id="WP_184173435.1">
    <property type="nucleotide sequence ID" value="NZ_JACHGF010000002.1"/>
</dbReference>
<dbReference type="GO" id="GO:0008195">
    <property type="term" value="F:phosphatidate phosphatase activity"/>
    <property type="evidence" value="ECO:0007669"/>
    <property type="project" value="InterPro"/>
</dbReference>
<gene>
    <name evidence="2" type="ORF">HNQ92_001890</name>
</gene>
<keyword evidence="3" id="KW-1185">Reference proteome</keyword>
<evidence type="ECO:0000313" key="2">
    <source>
        <dbReference type="EMBL" id="MBB5283764.1"/>
    </source>
</evidence>
<evidence type="ECO:0000259" key="1">
    <source>
        <dbReference type="Pfam" id="PF09949"/>
    </source>
</evidence>
<protein>
    <submittedName>
        <fullName evidence="2">Phosphatidate phosphatase APP1</fullName>
    </submittedName>
</protein>
<comment type="caution">
    <text evidence="2">The sequence shown here is derived from an EMBL/GenBank/DDBJ whole genome shotgun (WGS) entry which is preliminary data.</text>
</comment>
<dbReference type="Proteomes" id="UP000557307">
    <property type="component" value="Unassembled WGS sequence"/>
</dbReference>
<dbReference type="PANTHER" id="PTHR28208:SF3">
    <property type="entry name" value="PHOSPHATIDATE PHOSPHATASE APP1"/>
    <property type="match status" value="1"/>
</dbReference>